<dbReference type="RefSeq" id="WP_301592044.1">
    <property type="nucleotide sequence ID" value="NZ_JAPFQI010000022.1"/>
</dbReference>
<reference evidence="6 7" key="1">
    <citation type="submission" date="2022-10" db="EMBL/GenBank/DDBJ databases">
        <title>Roseococcus glaciei nov., sp. nov., isolated from glacier.</title>
        <authorList>
            <person name="Liu Q."/>
            <person name="Xin Y.-H."/>
        </authorList>
    </citation>
    <scope>NUCLEOTIDE SEQUENCE [LARGE SCALE GENOMIC DNA]</scope>
    <source>
        <strain evidence="6 7">MDT2-1-1</strain>
    </source>
</reference>
<dbReference type="Proteomes" id="UP001526430">
    <property type="component" value="Unassembled WGS sequence"/>
</dbReference>
<evidence type="ECO:0000313" key="6">
    <source>
        <dbReference type="EMBL" id="MCW8087838.1"/>
    </source>
</evidence>
<dbReference type="Gene3D" id="3.30.1120.10">
    <property type="match status" value="1"/>
</dbReference>
<accession>A0ABT3P0A7</accession>
<evidence type="ECO:0000256" key="4">
    <source>
        <dbReference type="ARBA" id="ARBA00022837"/>
    </source>
</evidence>
<comment type="caution">
    <text evidence="6">The sequence shown here is derived from an EMBL/GenBank/DDBJ whole genome shotgun (WGS) entry which is preliminary data.</text>
</comment>
<dbReference type="InterPro" id="IPR000917">
    <property type="entry name" value="Sulfatase_N"/>
</dbReference>
<dbReference type="InterPro" id="IPR050738">
    <property type="entry name" value="Sulfatase"/>
</dbReference>
<keyword evidence="2" id="KW-0479">Metal-binding</keyword>
<feature type="domain" description="Sulfatase N-terminal" evidence="5">
    <location>
        <begin position="11"/>
        <end position="419"/>
    </location>
</feature>
<evidence type="ECO:0000256" key="2">
    <source>
        <dbReference type="ARBA" id="ARBA00022723"/>
    </source>
</evidence>
<proteinExistence type="inferred from homology"/>
<comment type="similarity">
    <text evidence="1">Belongs to the sulfatase family.</text>
</comment>
<evidence type="ECO:0000259" key="5">
    <source>
        <dbReference type="Pfam" id="PF00884"/>
    </source>
</evidence>
<keyword evidence="3" id="KW-0378">Hydrolase</keyword>
<dbReference type="PROSITE" id="PS00523">
    <property type="entry name" value="SULFATASE_1"/>
    <property type="match status" value="1"/>
</dbReference>
<dbReference type="InterPro" id="IPR024607">
    <property type="entry name" value="Sulfatase_CS"/>
</dbReference>
<dbReference type="InterPro" id="IPR017850">
    <property type="entry name" value="Alkaline_phosphatase_core_sf"/>
</dbReference>
<dbReference type="CDD" id="cd16025">
    <property type="entry name" value="PAS_like"/>
    <property type="match status" value="1"/>
</dbReference>
<name>A0ABT3P0A7_9PROT</name>
<dbReference type="SUPFAM" id="SSF53649">
    <property type="entry name" value="Alkaline phosphatase-like"/>
    <property type="match status" value="1"/>
</dbReference>
<sequence length="549" mass="61886">MTVHLEPLKRPNILLIVVDDMGFSDIEPYGGEIRTPVLQALAEQGTRFRNFHVSSLCAPTRAMLLTGVDNHQAGLGTMPPFHSTNQYLQPGYEGPLNHRALTLAEILKAEGFRTYMSGKWHLGELPGYRPEDRGFERVFSFLAGGVSHFHDARPLSAAEATHSRYDEDGRDVTEELPEGFFSSDFYADKMIAYLSEQEDDAPFFAYLAFTAPHDPLQVPDAWLDKYRGAYDGGYDAIRDRRLARMKELGLEPEGLPPNPGSGLFPAWDDLDPQEKAEQVRKMEIYAAMVENIDHNIGRVFDLLKQQGKHENTLILFFSDNGANPKEPHFYPPNTEEQIERDFDNSLENMGRIGSFISLGGGWAEVTNTPLSYFKTTTYEGGTQVPLILAGPGIGRDGIDTSQLLHVSDLVPTILDFVGVKRPEERDGKPLAPIYGRSWKPYLTGATHTPVRGPFDALGFEMFECRTVRKGDWKLIFVPPPYGENDWQLYNLRDDPREMNNRAEQEPAKFKELMADWEAYAASVGYIKAGAKKQLDVMSPEEFYQYRGLD</sequence>
<dbReference type="Pfam" id="PF00884">
    <property type="entry name" value="Sulfatase"/>
    <property type="match status" value="1"/>
</dbReference>
<dbReference type="PANTHER" id="PTHR42693:SF33">
    <property type="entry name" value="ARYLSULFATASE"/>
    <property type="match status" value="1"/>
</dbReference>
<gene>
    <name evidence="6" type="ORF">OF850_19735</name>
</gene>
<dbReference type="EMBL" id="JAPFQI010000022">
    <property type="protein sequence ID" value="MCW8087838.1"/>
    <property type="molecule type" value="Genomic_DNA"/>
</dbReference>
<evidence type="ECO:0000313" key="7">
    <source>
        <dbReference type="Proteomes" id="UP001526430"/>
    </source>
</evidence>
<dbReference type="PANTHER" id="PTHR42693">
    <property type="entry name" value="ARYLSULFATASE FAMILY MEMBER"/>
    <property type="match status" value="1"/>
</dbReference>
<keyword evidence="4" id="KW-0106">Calcium</keyword>
<organism evidence="6 7">
    <name type="scientific">Sabulicella glaciei</name>
    <dbReference type="NCBI Taxonomy" id="2984948"/>
    <lineage>
        <taxon>Bacteria</taxon>
        <taxon>Pseudomonadati</taxon>
        <taxon>Pseudomonadota</taxon>
        <taxon>Alphaproteobacteria</taxon>
        <taxon>Acetobacterales</taxon>
        <taxon>Acetobacteraceae</taxon>
        <taxon>Sabulicella</taxon>
    </lineage>
</organism>
<protein>
    <submittedName>
        <fullName evidence="6">Arylsulfatase</fullName>
    </submittedName>
</protein>
<evidence type="ECO:0000256" key="3">
    <source>
        <dbReference type="ARBA" id="ARBA00022801"/>
    </source>
</evidence>
<keyword evidence="7" id="KW-1185">Reference proteome</keyword>
<evidence type="ECO:0000256" key="1">
    <source>
        <dbReference type="ARBA" id="ARBA00008779"/>
    </source>
</evidence>
<dbReference type="Gene3D" id="3.40.720.10">
    <property type="entry name" value="Alkaline Phosphatase, subunit A"/>
    <property type="match status" value="1"/>
</dbReference>